<dbReference type="Proteomes" id="UP000868349">
    <property type="component" value="Unassembled WGS sequence"/>
</dbReference>
<evidence type="ECO:0000313" key="4">
    <source>
        <dbReference type="EMBL" id="OOO77742.1"/>
    </source>
</evidence>
<dbReference type="InterPro" id="IPR014448">
    <property type="entry name" value="Anti-adapter_IraM"/>
</dbReference>
<evidence type="ECO:0000256" key="3">
    <source>
        <dbReference type="HAMAP-Rule" id="MF_01199"/>
    </source>
</evidence>
<accession>A0A1S9J4C8</accession>
<dbReference type="GO" id="GO:0009267">
    <property type="term" value="P:cellular response to starvation"/>
    <property type="evidence" value="ECO:0007669"/>
    <property type="project" value="UniProtKB-UniRule"/>
</dbReference>
<evidence type="ECO:0000256" key="2">
    <source>
        <dbReference type="ARBA" id="ARBA00023016"/>
    </source>
</evidence>
<evidence type="ECO:0000256" key="1">
    <source>
        <dbReference type="ARBA" id="ARBA00022490"/>
    </source>
</evidence>
<reference evidence="4" key="1">
    <citation type="submission" date="2017-02" db="EMBL/GenBank/DDBJ databases">
        <title>Shigella draft genomes.</title>
        <authorList>
            <person name="Weis A.M."/>
            <person name="Weimer B.C."/>
            <person name="Gilpin B."/>
        </authorList>
    </citation>
    <scope>NUCLEOTIDE SEQUENCE [LARGE SCALE GENOMIC DNA]</scope>
    <source>
        <strain evidence="4">BCW_4868</strain>
    </source>
</reference>
<dbReference type="RefSeq" id="WP_001443281.1">
    <property type="nucleotide sequence ID" value="NZ_MSJS02000088.1"/>
</dbReference>
<dbReference type="AlphaFoldDB" id="A0A1S9J4C8"/>
<dbReference type="InterPro" id="IPR044854">
    <property type="entry name" value="IraM/PmrD"/>
</dbReference>
<comment type="caution">
    <text evidence="4">The sequence shown here is derived from an EMBL/GenBank/DDBJ whole genome shotgun (WGS) entry which is preliminary data.</text>
</comment>
<name>A0A1S9J4C8_SHIBO</name>
<dbReference type="Gene3D" id="2.40.50.650">
    <property type="match status" value="1"/>
</dbReference>
<comment type="similarity">
    <text evidence="3">Belongs to the IraM/RssC family.</text>
</comment>
<proteinExistence type="inferred from homology"/>
<comment type="subcellular location">
    <subcellularLocation>
        <location evidence="3">Cytoplasm</location>
    </subcellularLocation>
</comment>
<protein>
    <recommendedName>
        <fullName evidence="3">Anti-adapter protein IraM</fullName>
    </recommendedName>
</protein>
<keyword evidence="2 3" id="KW-0346">Stress response</keyword>
<dbReference type="GO" id="GO:0005737">
    <property type="term" value="C:cytoplasm"/>
    <property type="evidence" value="ECO:0007669"/>
    <property type="project" value="UniProtKB-SubCell"/>
</dbReference>
<dbReference type="EMBL" id="MSJS02000088">
    <property type="protein sequence ID" value="OOO77742.1"/>
    <property type="molecule type" value="Genomic_DNA"/>
</dbReference>
<dbReference type="HAMAP" id="MF_01199">
    <property type="entry name" value="Anti_adapt_IraM"/>
    <property type="match status" value="1"/>
</dbReference>
<dbReference type="Pfam" id="PF11183">
    <property type="entry name" value="PmrD"/>
    <property type="match status" value="1"/>
</dbReference>
<dbReference type="InterPro" id="IPR038679">
    <property type="entry name" value="PmrD_sf"/>
</dbReference>
<keyword evidence="1 3" id="KW-0963">Cytoplasm</keyword>
<organism evidence="4">
    <name type="scientific">Shigella boydii</name>
    <dbReference type="NCBI Taxonomy" id="621"/>
    <lineage>
        <taxon>Bacteria</taxon>
        <taxon>Pseudomonadati</taxon>
        <taxon>Pseudomonadota</taxon>
        <taxon>Gammaproteobacteria</taxon>
        <taxon>Enterobacterales</taxon>
        <taxon>Enterobacteriaceae</taxon>
        <taxon>Shigella</taxon>
    </lineage>
</organism>
<gene>
    <name evidence="3" type="primary">iraM</name>
    <name evidence="4" type="ORF">AJR17_019690</name>
</gene>
<sequence length="108" mass="12405">MEWIVIDTVICPSSGITFSTVWCKIKLIIWYQSDVFLPPGSILTPVNSGVIMDNKLLPLTIYNVTPFNRKFWFLIRNQKECPGNSVKTKIKCHNSMCVLMICPYGLYK</sequence>
<comment type="function">
    <text evidence="3">Inhibits RpoS proteolysis by regulating RssB activity, thereby increasing the stability of the sigma stress factor RpoS during magnesium starvation.</text>
</comment>
<dbReference type="NCBIfam" id="NF007393">
    <property type="entry name" value="PRK09919.1"/>
    <property type="match status" value="1"/>
</dbReference>